<dbReference type="RefSeq" id="WP_330136953.1">
    <property type="nucleotide sequence ID" value="NZ_JAUTXY010000022.1"/>
</dbReference>
<sequence length="65" mass="7443">MIAGDIGAHVNTVLRWVQAEHGQIRALTSEEIPGHIRVLEEENARLRAANRELMERLDTRWAVEN</sequence>
<reference evidence="1 2" key="1">
    <citation type="submission" date="2023-07" db="EMBL/GenBank/DDBJ databases">
        <authorList>
            <person name="Girao M."/>
            <person name="Carvalho M.F."/>
        </authorList>
    </citation>
    <scope>NUCLEOTIDE SEQUENCE [LARGE SCALE GENOMIC DNA]</scope>
    <source>
        <strain evidence="1 2">YIM65754</strain>
    </source>
</reference>
<gene>
    <name evidence="1" type="ORF">Q7514_30245</name>
</gene>
<accession>A0ABU7LKS3</accession>
<evidence type="ECO:0008006" key="3">
    <source>
        <dbReference type="Google" id="ProtNLM"/>
    </source>
</evidence>
<proteinExistence type="predicted"/>
<name>A0ABU7LKS3_9NOCA</name>
<protein>
    <recommendedName>
        <fullName evidence="3">Transposase</fullName>
    </recommendedName>
</protein>
<dbReference type="Proteomes" id="UP001336020">
    <property type="component" value="Unassembled WGS sequence"/>
</dbReference>
<keyword evidence="2" id="KW-1185">Reference proteome</keyword>
<comment type="caution">
    <text evidence="1">The sequence shown here is derived from an EMBL/GenBank/DDBJ whole genome shotgun (WGS) entry which is preliminary data.</text>
</comment>
<evidence type="ECO:0000313" key="2">
    <source>
        <dbReference type="Proteomes" id="UP001336020"/>
    </source>
</evidence>
<organism evidence="1 2">
    <name type="scientific">Rhodococcus artemisiae</name>
    <dbReference type="NCBI Taxonomy" id="714159"/>
    <lineage>
        <taxon>Bacteria</taxon>
        <taxon>Bacillati</taxon>
        <taxon>Actinomycetota</taxon>
        <taxon>Actinomycetes</taxon>
        <taxon>Mycobacteriales</taxon>
        <taxon>Nocardiaceae</taxon>
        <taxon>Rhodococcus</taxon>
    </lineage>
</organism>
<evidence type="ECO:0000313" key="1">
    <source>
        <dbReference type="EMBL" id="MEE2061814.1"/>
    </source>
</evidence>
<dbReference type="EMBL" id="JAUTXY010000022">
    <property type="protein sequence ID" value="MEE2061814.1"/>
    <property type="molecule type" value="Genomic_DNA"/>
</dbReference>